<evidence type="ECO:0000259" key="6">
    <source>
        <dbReference type="Pfam" id="PF00582"/>
    </source>
</evidence>
<evidence type="ECO:0000313" key="8">
    <source>
        <dbReference type="Proteomes" id="UP000252707"/>
    </source>
</evidence>
<dbReference type="OrthoDB" id="9792500at2"/>
<dbReference type="AlphaFoldDB" id="A0A369CHL1"/>
<dbReference type="RefSeq" id="WP_114277933.1">
    <property type="nucleotide sequence ID" value="NZ_QPJY01000001.1"/>
</dbReference>
<dbReference type="PANTHER" id="PTHR46268:SF23">
    <property type="entry name" value="UNIVERSAL STRESS PROTEIN A-RELATED"/>
    <property type="match status" value="1"/>
</dbReference>
<dbReference type="Proteomes" id="UP000252707">
    <property type="component" value="Unassembled WGS sequence"/>
</dbReference>
<evidence type="ECO:0000256" key="1">
    <source>
        <dbReference type="ARBA" id="ARBA00004496"/>
    </source>
</evidence>
<dbReference type="InterPro" id="IPR006015">
    <property type="entry name" value="Universal_stress_UspA"/>
</dbReference>
<reference evidence="7 8" key="1">
    <citation type="submission" date="2018-07" db="EMBL/GenBank/DDBJ databases">
        <title>Genomic Encyclopedia of Type Strains, Phase IV (KMG-IV): sequencing the most valuable type-strain genomes for metagenomic binning, comparative biology and taxonomic classification.</title>
        <authorList>
            <person name="Goeker M."/>
        </authorList>
    </citation>
    <scope>NUCLEOTIDE SEQUENCE [LARGE SCALE GENOMIC DNA]</scope>
    <source>
        <strain evidence="7 8">DSM 26407</strain>
    </source>
</reference>
<dbReference type="GO" id="GO:0005737">
    <property type="term" value="C:cytoplasm"/>
    <property type="evidence" value="ECO:0007669"/>
    <property type="project" value="UniProtKB-SubCell"/>
</dbReference>
<comment type="subunit">
    <text evidence="3">Homodimer.</text>
</comment>
<dbReference type="PRINTS" id="PR01438">
    <property type="entry name" value="UNVRSLSTRESS"/>
</dbReference>
<organism evidence="7 8">
    <name type="scientific">Thioalbus denitrificans</name>
    <dbReference type="NCBI Taxonomy" id="547122"/>
    <lineage>
        <taxon>Bacteria</taxon>
        <taxon>Pseudomonadati</taxon>
        <taxon>Pseudomonadota</taxon>
        <taxon>Gammaproteobacteria</taxon>
        <taxon>Chromatiales</taxon>
        <taxon>Ectothiorhodospiraceae</taxon>
        <taxon>Thioalbus</taxon>
    </lineage>
</organism>
<name>A0A369CHL1_9GAMM</name>
<dbReference type="PANTHER" id="PTHR46268">
    <property type="entry name" value="STRESS RESPONSE PROTEIN NHAX"/>
    <property type="match status" value="1"/>
</dbReference>
<dbReference type="InterPro" id="IPR006016">
    <property type="entry name" value="UspA"/>
</dbReference>
<accession>A0A369CHL1</accession>
<keyword evidence="4 5" id="KW-0963">Cytoplasm</keyword>
<feature type="domain" description="UspA" evidence="6">
    <location>
        <begin position="6"/>
        <end position="144"/>
    </location>
</feature>
<gene>
    <name evidence="7" type="ORF">DFQ59_101350</name>
</gene>
<comment type="caution">
    <text evidence="7">The sequence shown here is derived from an EMBL/GenBank/DDBJ whole genome shotgun (WGS) entry which is preliminary data.</text>
</comment>
<dbReference type="Gene3D" id="3.40.50.620">
    <property type="entry name" value="HUPs"/>
    <property type="match status" value="1"/>
</dbReference>
<sequence>MQAEAYTHLLLATDLSPESEALAARARDLTERYGARLSLIHVVEYVAMEYAGDLIMPEDLDLENKLVAAAREQMDALGESLGVAAADRHVEVGSTKAEILRVAEEQGIDLIVIGSHGRHGLALLLGSTANAVLHGVGCDVLAVRI</sequence>
<dbReference type="PIRSF" id="PIRSF006276">
    <property type="entry name" value="UspA"/>
    <property type="match status" value="1"/>
</dbReference>
<evidence type="ECO:0000256" key="4">
    <source>
        <dbReference type="ARBA" id="ARBA00022490"/>
    </source>
</evidence>
<evidence type="ECO:0000256" key="3">
    <source>
        <dbReference type="ARBA" id="ARBA00011738"/>
    </source>
</evidence>
<keyword evidence="8" id="KW-1185">Reference proteome</keyword>
<evidence type="ECO:0000256" key="5">
    <source>
        <dbReference type="PIRNR" id="PIRNR006276"/>
    </source>
</evidence>
<protein>
    <recommendedName>
        <fullName evidence="5">Universal stress protein</fullName>
    </recommendedName>
</protein>
<proteinExistence type="inferred from homology"/>
<dbReference type="InterPro" id="IPR014729">
    <property type="entry name" value="Rossmann-like_a/b/a_fold"/>
</dbReference>
<evidence type="ECO:0000256" key="2">
    <source>
        <dbReference type="ARBA" id="ARBA00008791"/>
    </source>
</evidence>
<dbReference type="SUPFAM" id="SSF52402">
    <property type="entry name" value="Adenine nucleotide alpha hydrolases-like"/>
    <property type="match status" value="1"/>
</dbReference>
<evidence type="ECO:0000313" key="7">
    <source>
        <dbReference type="EMBL" id="RCX33051.1"/>
    </source>
</evidence>
<dbReference type="Pfam" id="PF00582">
    <property type="entry name" value="Usp"/>
    <property type="match status" value="1"/>
</dbReference>
<comment type="similarity">
    <text evidence="2 5">Belongs to the universal stress protein A family.</text>
</comment>
<comment type="subcellular location">
    <subcellularLocation>
        <location evidence="1 5">Cytoplasm</location>
    </subcellularLocation>
</comment>
<dbReference type="EMBL" id="QPJY01000001">
    <property type="protein sequence ID" value="RCX33051.1"/>
    <property type="molecule type" value="Genomic_DNA"/>
</dbReference>